<feature type="region of interest" description="Disordered" evidence="1">
    <location>
        <begin position="129"/>
        <end position="172"/>
    </location>
</feature>
<evidence type="ECO:0000313" key="4">
    <source>
        <dbReference type="Proteomes" id="UP001480595"/>
    </source>
</evidence>
<sequence length="327" mass="34913">MAEENQSGVEAAGSDQFSTQATIIGVIIGAGIVIFALIVCCMNWFKKRDKDVPTDKSEELPRHESGLCSRLPSSPPYNPYSNQEPVGHQFPNRSVGGLPYGRSVNNDTAAHPDWENQPTIGAPSFDPAPQIDPANTYGVNARNGATSLNGIPNDEALSPPRTSGSTGVKDGKPYIQPQINAMCPDFKDSKPQPATKACLGAQDLREIQPDLDAMGSDLSNVGLEDDSETEYPEVYPKGGDTLNNYRTGLSDSVATRSGGSSMHEPQPSFQSYPAGTGGTQAAQAQLRVNCDIQRSDTTVSRLTPSDKTPGYRGSVSPMSEEDPCSFR</sequence>
<feature type="compositionally biased region" description="Polar residues" evidence="1">
    <location>
        <begin position="295"/>
        <end position="306"/>
    </location>
</feature>
<evidence type="ECO:0000256" key="2">
    <source>
        <dbReference type="SAM" id="Phobius"/>
    </source>
</evidence>
<accession>A0ABR1U6N7</accession>
<dbReference type="GeneID" id="92094106"/>
<name>A0ABR1U6N7_9PEZI</name>
<protein>
    <submittedName>
        <fullName evidence="3">Uncharacterized protein</fullName>
    </submittedName>
</protein>
<proteinExistence type="predicted"/>
<dbReference type="EMBL" id="JAQQWL010000010">
    <property type="protein sequence ID" value="KAK8054567.1"/>
    <property type="molecule type" value="Genomic_DNA"/>
</dbReference>
<gene>
    <name evidence="3" type="ORF">PG994_009634</name>
</gene>
<dbReference type="RefSeq" id="XP_066713213.1">
    <property type="nucleotide sequence ID" value="XM_066861043.1"/>
</dbReference>
<feature type="transmembrane region" description="Helical" evidence="2">
    <location>
        <begin position="23"/>
        <end position="45"/>
    </location>
</feature>
<keyword evidence="2" id="KW-0812">Transmembrane</keyword>
<keyword evidence="4" id="KW-1185">Reference proteome</keyword>
<feature type="compositionally biased region" description="Polar residues" evidence="1">
    <location>
        <begin position="241"/>
        <end position="260"/>
    </location>
</feature>
<evidence type="ECO:0000313" key="3">
    <source>
        <dbReference type="EMBL" id="KAK8054567.1"/>
    </source>
</evidence>
<reference evidence="3 4" key="1">
    <citation type="submission" date="2023-01" db="EMBL/GenBank/DDBJ databases">
        <title>Analysis of 21 Apiospora genomes using comparative genomics revels a genus with tremendous synthesis potential of carbohydrate active enzymes and secondary metabolites.</title>
        <authorList>
            <person name="Sorensen T."/>
        </authorList>
    </citation>
    <scope>NUCLEOTIDE SEQUENCE [LARGE SCALE GENOMIC DNA]</scope>
    <source>
        <strain evidence="3 4">CBS 135458</strain>
    </source>
</reference>
<keyword evidence="2" id="KW-1133">Transmembrane helix</keyword>
<feature type="compositionally biased region" description="Basic and acidic residues" evidence="1">
    <location>
        <begin position="51"/>
        <end position="65"/>
    </location>
</feature>
<keyword evidence="2" id="KW-0472">Membrane</keyword>
<evidence type="ECO:0000256" key="1">
    <source>
        <dbReference type="SAM" id="MobiDB-lite"/>
    </source>
</evidence>
<comment type="caution">
    <text evidence="3">The sequence shown here is derived from an EMBL/GenBank/DDBJ whole genome shotgun (WGS) entry which is preliminary data.</text>
</comment>
<feature type="region of interest" description="Disordered" evidence="1">
    <location>
        <begin position="221"/>
        <end position="327"/>
    </location>
</feature>
<feature type="region of interest" description="Disordered" evidence="1">
    <location>
        <begin position="51"/>
        <end position="82"/>
    </location>
</feature>
<organism evidence="3 4">
    <name type="scientific">Apiospora phragmitis</name>
    <dbReference type="NCBI Taxonomy" id="2905665"/>
    <lineage>
        <taxon>Eukaryota</taxon>
        <taxon>Fungi</taxon>
        <taxon>Dikarya</taxon>
        <taxon>Ascomycota</taxon>
        <taxon>Pezizomycotina</taxon>
        <taxon>Sordariomycetes</taxon>
        <taxon>Xylariomycetidae</taxon>
        <taxon>Amphisphaeriales</taxon>
        <taxon>Apiosporaceae</taxon>
        <taxon>Apiospora</taxon>
    </lineage>
</organism>
<dbReference type="Proteomes" id="UP001480595">
    <property type="component" value="Unassembled WGS sequence"/>
</dbReference>